<feature type="region of interest" description="Disordered" evidence="1">
    <location>
        <begin position="35"/>
        <end position="63"/>
    </location>
</feature>
<feature type="compositionally biased region" description="Basic and acidic residues" evidence="1">
    <location>
        <begin position="48"/>
        <end position="63"/>
    </location>
</feature>
<evidence type="ECO:0000256" key="1">
    <source>
        <dbReference type="SAM" id="MobiDB-lite"/>
    </source>
</evidence>
<name>A0AB33KDC9_9ACTN</name>
<organism evidence="3">
    <name type="scientific">Kitasatospora sp. CMC57</name>
    <dbReference type="NCBI Taxonomy" id="3231513"/>
    <lineage>
        <taxon>Bacteria</taxon>
        <taxon>Bacillati</taxon>
        <taxon>Actinomycetota</taxon>
        <taxon>Actinomycetes</taxon>
        <taxon>Kitasatosporales</taxon>
        <taxon>Streptomycetaceae</taxon>
        <taxon>Kitasatospora</taxon>
    </lineage>
</organism>
<evidence type="ECO:0000313" key="3">
    <source>
        <dbReference type="EMBL" id="BFP49420.1"/>
    </source>
</evidence>
<evidence type="ECO:0000256" key="2">
    <source>
        <dbReference type="SAM" id="SignalP"/>
    </source>
</evidence>
<sequence length="113" mass="12102">MTLTSTFRAARRLTTAIGAAAILAACAGTADGSFDAQAATPSPSCLQHQKETPGTRYTGGEKSDPTAVLEMMRYYTSNSHQPYCDAKPDTDTDRAWHQLYTRLGGDPSRFPGA</sequence>
<dbReference type="EMBL" id="AP035881">
    <property type="protein sequence ID" value="BFP49420.1"/>
    <property type="molecule type" value="Genomic_DNA"/>
</dbReference>
<keyword evidence="2" id="KW-0732">Signal</keyword>
<feature type="chain" id="PRO_5044303566" evidence="2">
    <location>
        <begin position="39"/>
        <end position="113"/>
    </location>
</feature>
<dbReference type="AlphaFoldDB" id="A0AB33KDC9"/>
<accession>A0AB33KDC9</accession>
<feature type="signal peptide" evidence="2">
    <location>
        <begin position="1"/>
        <end position="38"/>
    </location>
</feature>
<protein>
    <submittedName>
        <fullName evidence="3">Uncharacterized protein</fullName>
    </submittedName>
</protein>
<proteinExistence type="predicted"/>
<reference evidence="3" key="1">
    <citation type="submission" date="2024-07" db="EMBL/GenBank/DDBJ databases">
        <title>Complete genome sequences of cellulolytic bacteria, Kitasatospora sp. CMC57 and Streptomyces sp. CMC78, isolated from Japanese agricultural soil.</title>
        <authorList>
            <person name="Hashimoto T."/>
            <person name="Ito M."/>
            <person name="Iwamoto M."/>
            <person name="Fukahori D."/>
            <person name="Shoda T."/>
            <person name="Sakoda M."/>
            <person name="Morohoshi T."/>
            <person name="Mitsuboshi M."/>
            <person name="Nishizawa T."/>
        </authorList>
    </citation>
    <scope>NUCLEOTIDE SEQUENCE</scope>
    <source>
        <strain evidence="3">CMC57</strain>
    </source>
</reference>
<dbReference type="RefSeq" id="WP_407991532.1">
    <property type="nucleotide sequence ID" value="NZ_AP035881.2"/>
</dbReference>
<gene>
    <name evidence="3" type="ORF">KCMC57_57880</name>
</gene>